<dbReference type="Proteomes" id="UP001165396">
    <property type="component" value="Unassembled WGS sequence"/>
</dbReference>
<dbReference type="Pfam" id="PF01476">
    <property type="entry name" value="LysM"/>
    <property type="match status" value="1"/>
</dbReference>
<evidence type="ECO:0000256" key="1">
    <source>
        <dbReference type="SAM" id="MobiDB-lite"/>
    </source>
</evidence>
<gene>
    <name evidence="4" type="ORF">NTA49_04175</name>
</gene>
<feature type="region of interest" description="Disordered" evidence="1">
    <location>
        <begin position="427"/>
        <end position="487"/>
    </location>
</feature>
<dbReference type="Gene3D" id="3.10.350.10">
    <property type="entry name" value="LysM domain"/>
    <property type="match status" value="1"/>
</dbReference>
<dbReference type="InterPro" id="IPR036779">
    <property type="entry name" value="LysM_dom_sf"/>
</dbReference>
<feature type="region of interest" description="Disordered" evidence="1">
    <location>
        <begin position="235"/>
        <end position="413"/>
    </location>
</feature>
<keyword evidence="2" id="KW-0812">Transmembrane</keyword>
<dbReference type="PANTHER" id="PTHR34700:SF4">
    <property type="entry name" value="PHAGE-LIKE ELEMENT PBSX PROTEIN XKDP"/>
    <property type="match status" value="1"/>
</dbReference>
<evidence type="ECO:0000313" key="5">
    <source>
        <dbReference type="Proteomes" id="UP001165396"/>
    </source>
</evidence>
<sequence length="662" mass="65722">MSKYSSFSGAPAGVAAAVGVAVVLAIGAYIFQPDAVETAEPVEVVQDKADVVPNVALPDGASGPETAEVVPDSGDVVPNVAETTEEAAEEAAEARPPTIDEVRLEADGIFVVAGRAAPDSMVAVMLDGLENTTTKASGQGAFAAITIVAPSTAPQVLTVIQRGPDGDVAGMEEIVLAPMVAAAEPKADDVDVADAAAGAEDDPAAQVLPAAADAQGGVSDTEQSSDTVVAVLTPSETRSGEAAATGGADADVAASGGTDADVDRVAEGSAESVPQGGATEGDATEGDVAVRDAEPVTQTADGGAGAGVAAEGAETAQAAPSVSEPSVASSEGAVVTGATTSTTPTSPTTIPTTPAAGVEAASADSGPAAPAPDAAADVPAATDVARDTETETAANSEAGAATPDAVAETAEVDGASDAQTIATKTATATADAGAAPEADTTAPAAPAPARPAETDLAQSGAVAGGTAELPESESVPESVPTPPAPNQVAILKSDATGVELVNRPTAQTEMNVAIDTIGYAEDGGVQLSGRSTGRSGSVRVYLDNDAVIELPVDARGRWRGDLPDVDKGIYTLRVDEVNPQGEVVSRVETPFKREDPEELAAQTGAQDAPVKAITVQTGNTLWAIARERYGEGILYVRVFEANRDSIRDPDLIYPGQVFALPD</sequence>
<dbReference type="PROSITE" id="PS51782">
    <property type="entry name" value="LYSM"/>
    <property type="match status" value="1"/>
</dbReference>
<dbReference type="InterPro" id="IPR018392">
    <property type="entry name" value="LysM"/>
</dbReference>
<dbReference type="EMBL" id="JANKJG010000002">
    <property type="protein sequence ID" value="MCR8825725.1"/>
    <property type="molecule type" value="Genomic_DNA"/>
</dbReference>
<feature type="domain" description="LysM" evidence="3">
    <location>
        <begin position="611"/>
        <end position="660"/>
    </location>
</feature>
<dbReference type="RefSeq" id="WP_258293400.1">
    <property type="nucleotide sequence ID" value="NZ_JANKJG010000002.1"/>
</dbReference>
<protein>
    <submittedName>
        <fullName evidence="4">LysM peptidoglycan-binding domain-containing protein</fullName>
    </submittedName>
</protein>
<dbReference type="InterPro" id="IPR052196">
    <property type="entry name" value="Bact_Kbp"/>
</dbReference>
<evidence type="ECO:0000313" key="4">
    <source>
        <dbReference type="EMBL" id="MCR8825725.1"/>
    </source>
</evidence>
<dbReference type="SMART" id="SM00257">
    <property type="entry name" value="LysM"/>
    <property type="match status" value="1"/>
</dbReference>
<feature type="compositionally biased region" description="Low complexity" evidence="1">
    <location>
        <begin position="296"/>
        <end position="383"/>
    </location>
</feature>
<accession>A0ABT1YXV3</accession>
<keyword evidence="2" id="KW-0472">Membrane</keyword>
<name>A0ABT1YXV3_9RHOB</name>
<dbReference type="PANTHER" id="PTHR34700">
    <property type="entry name" value="POTASSIUM BINDING PROTEIN KBP"/>
    <property type="match status" value="1"/>
</dbReference>
<proteinExistence type="predicted"/>
<reference evidence="4" key="1">
    <citation type="submission" date="2022-07" db="EMBL/GenBank/DDBJ databases">
        <title>Pseudosulfitobacter sp. strain AP-MA-4, whole genome sequence.</title>
        <authorList>
            <person name="Jiang Y."/>
        </authorList>
    </citation>
    <scope>NUCLEOTIDE SEQUENCE</scope>
    <source>
        <strain evidence="4">AP-MA-4</strain>
    </source>
</reference>
<evidence type="ECO:0000259" key="3">
    <source>
        <dbReference type="PROSITE" id="PS51782"/>
    </source>
</evidence>
<feature type="compositionally biased region" description="Low complexity" evidence="1">
    <location>
        <begin position="427"/>
        <end position="444"/>
    </location>
</feature>
<keyword evidence="5" id="KW-1185">Reference proteome</keyword>
<dbReference type="CDD" id="cd00118">
    <property type="entry name" value="LysM"/>
    <property type="match status" value="1"/>
</dbReference>
<comment type="caution">
    <text evidence="4">The sequence shown here is derived from an EMBL/GenBank/DDBJ whole genome shotgun (WGS) entry which is preliminary data.</text>
</comment>
<keyword evidence="2" id="KW-1133">Transmembrane helix</keyword>
<feature type="transmembrane region" description="Helical" evidence="2">
    <location>
        <begin position="12"/>
        <end position="31"/>
    </location>
</feature>
<feature type="compositionally biased region" description="Low complexity" evidence="1">
    <location>
        <begin position="240"/>
        <end position="259"/>
    </location>
</feature>
<evidence type="ECO:0000256" key="2">
    <source>
        <dbReference type="SAM" id="Phobius"/>
    </source>
</evidence>
<organism evidence="4 5">
    <name type="scientific">Pseudosulfitobacter koreensis</name>
    <dbReference type="NCBI Taxonomy" id="2968472"/>
    <lineage>
        <taxon>Bacteria</taxon>
        <taxon>Pseudomonadati</taxon>
        <taxon>Pseudomonadota</taxon>
        <taxon>Alphaproteobacteria</taxon>
        <taxon>Rhodobacterales</taxon>
        <taxon>Roseobacteraceae</taxon>
        <taxon>Pseudosulfitobacter</taxon>
    </lineage>
</organism>